<organism evidence="3">
    <name type="scientific">Chaetomium thermophilum (strain DSM 1495 / CBS 144.50 / IMI 039719)</name>
    <name type="common">Thermochaetoides thermophila</name>
    <dbReference type="NCBI Taxonomy" id="759272"/>
    <lineage>
        <taxon>Eukaryota</taxon>
        <taxon>Fungi</taxon>
        <taxon>Dikarya</taxon>
        <taxon>Ascomycota</taxon>
        <taxon>Pezizomycotina</taxon>
        <taxon>Sordariomycetes</taxon>
        <taxon>Sordariomycetidae</taxon>
        <taxon>Sordariales</taxon>
        <taxon>Chaetomiaceae</taxon>
        <taxon>Thermochaetoides</taxon>
    </lineage>
</organism>
<feature type="compositionally biased region" description="Polar residues" evidence="1">
    <location>
        <begin position="68"/>
        <end position="78"/>
    </location>
</feature>
<name>G0SDV1_CHATD</name>
<evidence type="ECO:0000313" key="2">
    <source>
        <dbReference type="EMBL" id="EGS18702.1"/>
    </source>
</evidence>
<dbReference type="HOGENOM" id="CLU_2454531_0_0_1"/>
<dbReference type="KEGG" id="cthr:CTHT_0053090"/>
<evidence type="ECO:0000256" key="1">
    <source>
        <dbReference type="SAM" id="MobiDB-lite"/>
    </source>
</evidence>
<dbReference type="EMBL" id="GL988045">
    <property type="protein sequence ID" value="EGS18702.1"/>
    <property type="molecule type" value="Genomic_DNA"/>
</dbReference>
<dbReference type="AlphaFoldDB" id="G0SDV1"/>
<dbReference type="GeneID" id="18259347"/>
<evidence type="ECO:0000313" key="3">
    <source>
        <dbReference type="Proteomes" id="UP000008066"/>
    </source>
</evidence>
<reference evidence="2 3" key="1">
    <citation type="journal article" date="2011" name="Cell">
        <title>Insight into structure and assembly of the nuclear pore complex by utilizing the genome of a eukaryotic thermophile.</title>
        <authorList>
            <person name="Amlacher S."/>
            <person name="Sarges P."/>
            <person name="Flemming D."/>
            <person name="van Noort V."/>
            <person name="Kunze R."/>
            <person name="Devos D.P."/>
            <person name="Arumugam M."/>
            <person name="Bork P."/>
            <person name="Hurt E."/>
        </authorList>
    </citation>
    <scope>NUCLEOTIDE SEQUENCE [LARGE SCALE GENOMIC DNA]</scope>
    <source>
        <strain evidence="3">DSM 1495 / CBS 144.50 / IMI 039719</strain>
    </source>
</reference>
<dbReference type="RefSeq" id="XP_006695647.1">
    <property type="nucleotide sequence ID" value="XM_006695584.1"/>
</dbReference>
<sequence length="89" mass="9364">MDQGSRFANVPSSPSLRLFSGAKLVPVDSTATARPQHPAHRPGAAQSALPALTRRRNTFGEKPDAPDASSSAHLSSVQPLAIPLDDNPR</sequence>
<proteinExistence type="predicted"/>
<feature type="region of interest" description="Disordered" evidence="1">
    <location>
        <begin position="27"/>
        <end position="89"/>
    </location>
</feature>
<protein>
    <submittedName>
        <fullName evidence="2">Uncharacterized protein</fullName>
    </submittedName>
</protein>
<keyword evidence="3" id="KW-1185">Reference proteome</keyword>
<accession>G0SDV1</accession>
<feature type="region of interest" description="Disordered" evidence="1">
    <location>
        <begin position="1"/>
        <end position="20"/>
    </location>
</feature>
<gene>
    <name evidence="2" type="ORF">CTHT_0053090</name>
</gene>
<dbReference type="Proteomes" id="UP000008066">
    <property type="component" value="Unassembled WGS sequence"/>
</dbReference>